<feature type="chain" id="PRO_5046634962" description="Lipoprotein" evidence="2">
    <location>
        <begin position="26"/>
        <end position="206"/>
    </location>
</feature>
<evidence type="ECO:0008006" key="5">
    <source>
        <dbReference type="Google" id="ProtNLM"/>
    </source>
</evidence>
<dbReference type="PROSITE" id="PS51257">
    <property type="entry name" value="PROKAR_LIPOPROTEIN"/>
    <property type="match status" value="1"/>
</dbReference>
<sequence length="206" mass="21561">MSATRRPAAAAALAAALLTAGCAPGTPTVSGELPACRTGDDDRAAHGVVLMAQAVPTATWVPCVESIPVGWTFAGLDAHSGSARFWLNSDRDGYHAIEVRLTDGCDTTGATEIPSERDGLERYERVVRVTPDYLGRRYYVFPGGCLTVVFTLSGDNRGEPLALATQSLGVVSREVLSDQVHEESGGRLQLDPPADAAGPEGEGDPP</sequence>
<name>A0ABV9LIT0_9ACTN</name>
<keyword evidence="2" id="KW-0732">Signal</keyword>
<dbReference type="Proteomes" id="UP001596025">
    <property type="component" value="Unassembled WGS sequence"/>
</dbReference>
<proteinExistence type="predicted"/>
<organism evidence="3 4">
    <name type="scientific">Geodermatophilus arenarius</name>
    <dbReference type="NCBI Taxonomy" id="1137990"/>
    <lineage>
        <taxon>Bacteria</taxon>
        <taxon>Bacillati</taxon>
        <taxon>Actinomycetota</taxon>
        <taxon>Actinomycetes</taxon>
        <taxon>Geodermatophilales</taxon>
        <taxon>Geodermatophilaceae</taxon>
        <taxon>Geodermatophilus</taxon>
    </lineage>
</organism>
<feature type="signal peptide" evidence="2">
    <location>
        <begin position="1"/>
        <end position="25"/>
    </location>
</feature>
<protein>
    <recommendedName>
        <fullName evidence="5">Lipoprotein</fullName>
    </recommendedName>
</protein>
<comment type="caution">
    <text evidence="3">The sequence shown here is derived from an EMBL/GenBank/DDBJ whole genome shotgun (WGS) entry which is preliminary data.</text>
</comment>
<keyword evidence="4" id="KW-1185">Reference proteome</keyword>
<gene>
    <name evidence="3" type="ORF">ACFO3M_09320</name>
</gene>
<dbReference type="EMBL" id="JBHSGR010000008">
    <property type="protein sequence ID" value="MFC4693583.1"/>
    <property type="molecule type" value="Genomic_DNA"/>
</dbReference>
<reference evidence="4" key="1">
    <citation type="journal article" date="2019" name="Int. J. Syst. Evol. Microbiol.">
        <title>The Global Catalogue of Microorganisms (GCM) 10K type strain sequencing project: providing services to taxonomists for standard genome sequencing and annotation.</title>
        <authorList>
            <consortium name="The Broad Institute Genomics Platform"/>
            <consortium name="The Broad Institute Genome Sequencing Center for Infectious Disease"/>
            <person name="Wu L."/>
            <person name="Ma J."/>
        </authorList>
    </citation>
    <scope>NUCLEOTIDE SEQUENCE [LARGE SCALE GENOMIC DNA]</scope>
    <source>
        <strain evidence="4">CCUG 62763</strain>
    </source>
</reference>
<evidence type="ECO:0000313" key="4">
    <source>
        <dbReference type="Proteomes" id="UP001596025"/>
    </source>
</evidence>
<accession>A0ABV9LIT0</accession>
<feature type="region of interest" description="Disordered" evidence="1">
    <location>
        <begin position="178"/>
        <end position="206"/>
    </location>
</feature>
<dbReference type="RefSeq" id="WP_387988305.1">
    <property type="nucleotide sequence ID" value="NZ_JBHSGR010000008.1"/>
</dbReference>
<evidence type="ECO:0000256" key="2">
    <source>
        <dbReference type="SAM" id="SignalP"/>
    </source>
</evidence>
<evidence type="ECO:0000256" key="1">
    <source>
        <dbReference type="SAM" id="MobiDB-lite"/>
    </source>
</evidence>
<evidence type="ECO:0000313" key="3">
    <source>
        <dbReference type="EMBL" id="MFC4693583.1"/>
    </source>
</evidence>